<dbReference type="CDD" id="cd06261">
    <property type="entry name" value="TM_PBP2"/>
    <property type="match status" value="1"/>
</dbReference>
<keyword evidence="8 14" id="KW-0067">ATP-binding</keyword>
<feature type="domain" description="ABC transmembrane type-1" evidence="13">
    <location>
        <begin position="91"/>
        <end position="280"/>
    </location>
</feature>
<evidence type="ECO:0000256" key="11">
    <source>
        <dbReference type="RuleBase" id="RU363032"/>
    </source>
</evidence>
<dbReference type="InterPro" id="IPR025966">
    <property type="entry name" value="OppC_N"/>
</dbReference>
<dbReference type="InterPro" id="IPR035906">
    <property type="entry name" value="MetI-like_sf"/>
</dbReference>
<evidence type="ECO:0000256" key="9">
    <source>
        <dbReference type="ARBA" id="ARBA00022989"/>
    </source>
</evidence>
<keyword evidence="7" id="KW-0547">Nucleotide-binding</keyword>
<dbReference type="InterPro" id="IPR013563">
    <property type="entry name" value="Oligopep_ABC_C"/>
</dbReference>
<dbReference type="SMART" id="SM00382">
    <property type="entry name" value="AAA"/>
    <property type="match status" value="1"/>
</dbReference>
<dbReference type="InterPro" id="IPR000515">
    <property type="entry name" value="MetI-like"/>
</dbReference>
<evidence type="ECO:0000256" key="4">
    <source>
        <dbReference type="ARBA" id="ARBA00022448"/>
    </source>
</evidence>
<evidence type="ECO:0000256" key="3">
    <source>
        <dbReference type="ARBA" id="ARBA00005417"/>
    </source>
</evidence>
<keyword evidence="10 11" id="KW-0472">Membrane</keyword>
<dbReference type="CDD" id="cd03257">
    <property type="entry name" value="ABC_NikE_OppD_transporters"/>
    <property type="match status" value="1"/>
</dbReference>
<keyword evidence="15" id="KW-1185">Reference proteome</keyword>
<dbReference type="Proteomes" id="UP000223606">
    <property type="component" value="Chromosome 1"/>
</dbReference>
<dbReference type="GO" id="GO:0005524">
    <property type="term" value="F:ATP binding"/>
    <property type="evidence" value="ECO:0007669"/>
    <property type="project" value="UniProtKB-KW"/>
</dbReference>
<dbReference type="PANTHER" id="PTHR43297">
    <property type="entry name" value="OLIGOPEPTIDE TRANSPORT ATP-BINDING PROTEIN APPD"/>
    <property type="match status" value="1"/>
</dbReference>
<keyword evidence="5" id="KW-1003">Cell membrane</keyword>
<evidence type="ECO:0000256" key="7">
    <source>
        <dbReference type="ARBA" id="ARBA00022741"/>
    </source>
</evidence>
<dbReference type="GO" id="GO:0005886">
    <property type="term" value="C:plasma membrane"/>
    <property type="evidence" value="ECO:0007669"/>
    <property type="project" value="UniProtKB-SubCell"/>
</dbReference>
<feature type="transmembrane region" description="Helical" evidence="11">
    <location>
        <begin position="254"/>
        <end position="280"/>
    </location>
</feature>
<feature type="transmembrane region" description="Helical" evidence="11">
    <location>
        <begin position="95"/>
        <end position="119"/>
    </location>
</feature>
<dbReference type="GO" id="GO:0016887">
    <property type="term" value="F:ATP hydrolysis activity"/>
    <property type="evidence" value="ECO:0007669"/>
    <property type="project" value="InterPro"/>
</dbReference>
<keyword evidence="9 11" id="KW-1133">Transmembrane helix</keyword>
<dbReference type="EMBL" id="LT960614">
    <property type="protein sequence ID" value="SON58099.1"/>
    <property type="molecule type" value="Genomic_DNA"/>
</dbReference>
<dbReference type="PROSITE" id="PS50928">
    <property type="entry name" value="ABC_TM1"/>
    <property type="match status" value="1"/>
</dbReference>
<dbReference type="NCBIfam" id="TIGR01727">
    <property type="entry name" value="oligo_HPY"/>
    <property type="match status" value="1"/>
</dbReference>
<dbReference type="InterPro" id="IPR003439">
    <property type="entry name" value="ABC_transporter-like_ATP-bd"/>
</dbReference>
<dbReference type="GO" id="GO:0015833">
    <property type="term" value="P:peptide transport"/>
    <property type="evidence" value="ECO:0007669"/>
    <property type="project" value="InterPro"/>
</dbReference>
<feature type="transmembrane region" description="Helical" evidence="11">
    <location>
        <begin position="29"/>
        <end position="50"/>
    </location>
</feature>
<proteinExistence type="inferred from homology"/>
<dbReference type="InterPro" id="IPR027417">
    <property type="entry name" value="P-loop_NTPase"/>
</dbReference>
<evidence type="ECO:0000256" key="1">
    <source>
        <dbReference type="ARBA" id="ARBA00004417"/>
    </source>
</evidence>
<dbReference type="AlphaFoldDB" id="A0A2C9DD51"/>
<name>A0A2C9DD51_9HYPH</name>
<dbReference type="RefSeq" id="WP_099558283.1">
    <property type="nucleotide sequence ID" value="NZ_LT960614.1"/>
</dbReference>
<dbReference type="SUPFAM" id="SSF161098">
    <property type="entry name" value="MetI-like"/>
    <property type="match status" value="1"/>
</dbReference>
<gene>
    <name evidence="14" type="primary">ddpD_2</name>
    <name evidence="14" type="ORF">HDIA_4558</name>
</gene>
<feature type="transmembrane region" description="Helical" evidence="11">
    <location>
        <begin position="131"/>
        <end position="151"/>
    </location>
</feature>
<dbReference type="Gene3D" id="1.10.3720.10">
    <property type="entry name" value="MetI-like"/>
    <property type="match status" value="1"/>
</dbReference>
<dbReference type="InterPro" id="IPR050388">
    <property type="entry name" value="ABC_Ni/Peptide_Import"/>
</dbReference>
<keyword evidence="6 11" id="KW-0812">Transmembrane</keyword>
<evidence type="ECO:0000259" key="13">
    <source>
        <dbReference type="PROSITE" id="PS50928"/>
    </source>
</evidence>
<comment type="similarity">
    <text evidence="11">Belongs to the binding-protein-dependent transport system permease family.</text>
</comment>
<dbReference type="KEGG" id="hdi:HDIA_4558"/>
<evidence type="ECO:0000259" key="12">
    <source>
        <dbReference type="PROSITE" id="PS50893"/>
    </source>
</evidence>
<dbReference type="PROSITE" id="PS00211">
    <property type="entry name" value="ABC_TRANSPORTER_1"/>
    <property type="match status" value="1"/>
</dbReference>
<dbReference type="SUPFAM" id="SSF52540">
    <property type="entry name" value="P-loop containing nucleoside triphosphate hydrolases"/>
    <property type="match status" value="1"/>
</dbReference>
<evidence type="ECO:0000256" key="10">
    <source>
        <dbReference type="ARBA" id="ARBA00023136"/>
    </source>
</evidence>
<dbReference type="FunFam" id="3.40.50.300:FF:000016">
    <property type="entry name" value="Oligopeptide ABC transporter ATP-binding component"/>
    <property type="match status" value="1"/>
</dbReference>
<reference evidence="15" key="1">
    <citation type="submission" date="2017-09" db="EMBL/GenBank/DDBJ databases">
        <title>Genome sequence of Nannocystis excedens DSM 71.</title>
        <authorList>
            <person name="Blom J."/>
        </authorList>
    </citation>
    <scope>NUCLEOTIDE SEQUENCE [LARGE SCALE GENOMIC DNA]</scope>
    <source>
        <strain evidence="15">type strain: E19</strain>
    </source>
</reference>
<dbReference type="OrthoDB" id="9815712at2"/>
<dbReference type="Pfam" id="PF12911">
    <property type="entry name" value="OppC_N"/>
    <property type="match status" value="1"/>
</dbReference>
<comment type="similarity">
    <text evidence="3">Belongs to the ABC transporter superfamily.</text>
</comment>
<dbReference type="InterPro" id="IPR003593">
    <property type="entry name" value="AAA+_ATPase"/>
</dbReference>
<evidence type="ECO:0000256" key="8">
    <source>
        <dbReference type="ARBA" id="ARBA00022840"/>
    </source>
</evidence>
<feature type="domain" description="ABC transporter" evidence="12">
    <location>
        <begin position="320"/>
        <end position="571"/>
    </location>
</feature>
<dbReference type="Pfam" id="PF00005">
    <property type="entry name" value="ABC_tran"/>
    <property type="match status" value="1"/>
</dbReference>
<dbReference type="InterPro" id="IPR017871">
    <property type="entry name" value="ABC_transporter-like_CS"/>
</dbReference>
<accession>A0A2C9DD51</accession>
<dbReference type="Pfam" id="PF08352">
    <property type="entry name" value="oligo_HPY"/>
    <property type="match status" value="1"/>
</dbReference>
<dbReference type="GO" id="GO:0055085">
    <property type="term" value="P:transmembrane transport"/>
    <property type="evidence" value="ECO:0007669"/>
    <property type="project" value="InterPro"/>
</dbReference>
<evidence type="ECO:0000313" key="15">
    <source>
        <dbReference type="Proteomes" id="UP000223606"/>
    </source>
</evidence>
<evidence type="ECO:0000256" key="6">
    <source>
        <dbReference type="ARBA" id="ARBA00022692"/>
    </source>
</evidence>
<organism evidence="14 15">
    <name type="scientific">Hartmannibacter diazotrophicus</name>
    <dbReference type="NCBI Taxonomy" id="1482074"/>
    <lineage>
        <taxon>Bacteria</taxon>
        <taxon>Pseudomonadati</taxon>
        <taxon>Pseudomonadota</taxon>
        <taxon>Alphaproteobacteria</taxon>
        <taxon>Hyphomicrobiales</taxon>
        <taxon>Pleomorphomonadaceae</taxon>
        <taxon>Hartmannibacter</taxon>
    </lineage>
</organism>
<evidence type="ECO:0000256" key="2">
    <source>
        <dbReference type="ARBA" id="ARBA00004651"/>
    </source>
</evidence>
<dbReference type="Pfam" id="PF00528">
    <property type="entry name" value="BPD_transp_1"/>
    <property type="match status" value="1"/>
</dbReference>
<comment type="subcellular location">
    <subcellularLocation>
        <location evidence="1">Cell inner membrane</location>
        <topology evidence="1">Peripheral membrane protein</topology>
    </subcellularLocation>
    <subcellularLocation>
        <location evidence="2 11">Cell membrane</location>
        <topology evidence="2 11">Multi-pass membrane protein</topology>
    </subcellularLocation>
</comment>
<sequence>MTTTDTVPAARRKGSGRPDNLRLLLNNKLAAGGLVVLALIVVTALAAPLLPLANPDATAPAQRLLPVLSEGHLLGTDALGRDILSRLIWGTRVSLAVGISATLIAAIIGSLIGLVAGFAGKRTDNLLMRGIDMVMAFPYILLALAIVAVLGPGLINALYAIAIVNIPFFARNIRGITLGLSRREFVDAARLSGQSDARILFTEILPNVMPVIIITMSTTVGWMILETAGLSFLGLGAQPPQADLGSMLGEARKILFTAPHVSVIPGLMIFALVMSINLLGDGIRDVLDPRLKSGALARPGARTRVTRKDIPDTPSGDALLRLDDLRTEFHVGGEVYRAVGGVDLDIGRGECVGLVGESGSGKSVTAMSVMGLVPTPPGEIAGGAILLDGEDLLAAGDERIRQLRGAAVSHVFQDPLSTLHPLFTVGDQLIEAIRAHQPLSHAEAADKATELLAKVRIPNPAKRLESYPHELSGGMRQRISIAMALANDARLIIADEPTTALDVTVQAQILTLLSRLRESTDVAVLFITHDFGVVSAICDRVAVMYAGRIVETGPTADLLARPAHPYTAKLIDCVPVLGEPERRLDAIEGRPPMVNRLPPGCAFADRCPRVEKECRVGDIPMVAAEGKGRAVRCLHPMNAEETA</sequence>
<protein>
    <submittedName>
        <fullName evidence="14">Putative D,D-dipeptide transport ATP-binding protein DdpD</fullName>
    </submittedName>
</protein>
<evidence type="ECO:0000256" key="5">
    <source>
        <dbReference type="ARBA" id="ARBA00022475"/>
    </source>
</evidence>
<feature type="transmembrane region" description="Helical" evidence="11">
    <location>
        <begin position="204"/>
        <end position="225"/>
    </location>
</feature>
<dbReference type="Gene3D" id="3.40.50.300">
    <property type="entry name" value="P-loop containing nucleotide triphosphate hydrolases"/>
    <property type="match status" value="1"/>
</dbReference>
<keyword evidence="4 11" id="KW-0813">Transport</keyword>
<dbReference type="PANTHER" id="PTHR43297:SF2">
    <property type="entry name" value="DIPEPTIDE TRANSPORT ATP-BINDING PROTEIN DPPD"/>
    <property type="match status" value="1"/>
</dbReference>
<evidence type="ECO:0000313" key="14">
    <source>
        <dbReference type="EMBL" id="SON58099.1"/>
    </source>
</evidence>
<dbReference type="PROSITE" id="PS50893">
    <property type="entry name" value="ABC_TRANSPORTER_2"/>
    <property type="match status" value="1"/>
</dbReference>